<keyword evidence="9" id="KW-0479">Metal-binding</keyword>
<reference evidence="13 14" key="2">
    <citation type="submission" date="2018-11" db="EMBL/GenBank/DDBJ databases">
        <authorList>
            <consortium name="Pathogen Informatics"/>
        </authorList>
    </citation>
    <scope>NUCLEOTIDE SEQUENCE [LARGE SCALE GENOMIC DNA]</scope>
</reference>
<feature type="domain" description="HD/PDEase" evidence="12">
    <location>
        <begin position="98"/>
        <end position="213"/>
    </location>
</feature>
<comment type="cofactor">
    <cofactor evidence="3">
        <name>Co(2+)</name>
        <dbReference type="ChEBI" id="CHEBI:48828"/>
    </cofactor>
</comment>
<keyword evidence="14" id="KW-1185">Reference proteome</keyword>
<dbReference type="InterPro" id="IPR003607">
    <property type="entry name" value="HD/PDEase_dom"/>
</dbReference>
<evidence type="ECO:0000313" key="14">
    <source>
        <dbReference type="Proteomes" id="UP000271098"/>
    </source>
</evidence>
<accession>A0A183DSF5</accession>
<name>A0A183DSF5_9BILA</name>
<evidence type="ECO:0000256" key="3">
    <source>
        <dbReference type="ARBA" id="ARBA00001941"/>
    </source>
</evidence>
<comment type="function">
    <text evidence="4">Catalyzes the dephosphorylation of the nucleoside 5'-monophosphates deoxyadenosine monophosphate (dAMP), deoxycytidine monophosphate (dCMP), deoxyguanosine monophosphate (dGMP) and deoxythymidine monophosphate (dTMP).</text>
</comment>
<evidence type="ECO:0000256" key="4">
    <source>
        <dbReference type="ARBA" id="ARBA00004074"/>
    </source>
</evidence>
<evidence type="ECO:0000256" key="11">
    <source>
        <dbReference type="ARBA" id="ARBA00032735"/>
    </source>
</evidence>
<dbReference type="Pfam" id="PF13023">
    <property type="entry name" value="HD_3"/>
    <property type="match status" value="1"/>
</dbReference>
<dbReference type="Gene3D" id="1.10.3210.10">
    <property type="entry name" value="Hypothetical protein af1432"/>
    <property type="match status" value="2"/>
</dbReference>
<evidence type="ECO:0000313" key="13">
    <source>
        <dbReference type="EMBL" id="VDN19052.1"/>
    </source>
</evidence>
<evidence type="ECO:0000256" key="2">
    <source>
        <dbReference type="ARBA" id="ARBA00001936"/>
    </source>
</evidence>
<gene>
    <name evidence="13" type="ORF">GPUH_LOCUS11646</name>
</gene>
<evidence type="ECO:0000256" key="9">
    <source>
        <dbReference type="ARBA" id="ARBA00022723"/>
    </source>
</evidence>
<dbReference type="Pfam" id="PF12917">
    <property type="entry name" value="YfbR-like"/>
    <property type="match status" value="1"/>
</dbReference>
<sequence>MESSIWDMFGLLKILDDVKHLKRTGWLRYNIGEPETVASHMYRMAMLAMVLDDSGFDRAKCIRMALVHDLSEAIVGDITPFCGISSEQKHHLENEIEEPETVASHMYRMAMLAMVLDDSGFDRAKCIRMALVHDLSEAIVGDITPFCGISSEQKHHLENEAMKKIVQMVPAATGSDWYSLWREYEMNATKEAMIVKHLDKFDMIAQAFHYEQKYNIGKAHFIDIYYISDLEEFFTSTENLFTLEPFVTWNRELRAKRSQSKAAANSPVTLMANDADSVS</sequence>
<evidence type="ECO:0000256" key="10">
    <source>
        <dbReference type="ARBA" id="ARBA00022801"/>
    </source>
</evidence>
<evidence type="ECO:0000256" key="6">
    <source>
        <dbReference type="ARBA" id="ARBA00011738"/>
    </source>
</evidence>
<comment type="cofactor">
    <cofactor evidence="2">
        <name>Mn(2+)</name>
        <dbReference type="ChEBI" id="CHEBI:29035"/>
    </cofactor>
</comment>
<dbReference type="EMBL" id="UYRT01078694">
    <property type="protein sequence ID" value="VDN19052.1"/>
    <property type="molecule type" value="Genomic_DNA"/>
</dbReference>
<dbReference type="GO" id="GO:0002953">
    <property type="term" value="F:5'-deoxynucleotidase activity"/>
    <property type="evidence" value="ECO:0007669"/>
    <property type="project" value="UniProtKB-EC"/>
</dbReference>
<evidence type="ECO:0000259" key="12">
    <source>
        <dbReference type="SMART" id="SM00471"/>
    </source>
</evidence>
<comment type="similarity">
    <text evidence="5">Belongs to the HDDC2 family.</text>
</comment>
<dbReference type="SMART" id="SM00471">
    <property type="entry name" value="HDc"/>
    <property type="match status" value="1"/>
</dbReference>
<dbReference type="Proteomes" id="UP000271098">
    <property type="component" value="Unassembled WGS sequence"/>
</dbReference>
<dbReference type="InterPro" id="IPR039356">
    <property type="entry name" value="YfbR/HDDC2"/>
</dbReference>
<keyword evidence="10" id="KW-0378">Hydrolase</keyword>
<evidence type="ECO:0000313" key="15">
    <source>
        <dbReference type="WBParaSite" id="GPUH_0001166001-mRNA-1"/>
    </source>
</evidence>
<dbReference type="WBParaSite" id="GPUH_0001166001-mRNA-1">
    <property type="protein sequence ID" value="GPUH_0001166001-mRNA-1"/>
    <property type="gene ID" value="GPUH_0001166001"/>
</dbReference>
<dbReference type="FunFam" id="1.10.3210.10:FF:000035">
    <property type="entry name" value="HD family hydrolase"/>
    <property type="match status" value="1"/>
</dbReference>
<comment type="subunit">
    <text evidence="6">Homodimer.</text>
</comment>
<dbReference type="InterPro" id="IPR006674">
    <property type="entry name" value="HD_domain"/>
</dbReference>
<dbReference type="SUPFAM" id="SSF109604">
    <property type="entry name" value="HD-domain/PDEase-like"/>
    <property type="match status" value="2"/>
</dbReference>
<comment type="catalytic activity">
    <reaction evidence="1">
        <text>a 2'-deoxyribonucleoside 5'-phosphate + H2O = a 2'-deoxyribonucleoside + phosphate</text>
        <dbReference type="Rhea" id="RHEA:36167"/>
        <dbReference type="ChEBI" id="CHEBI:15377"/>
        <dbReference type="ChEBI" id="CHEBI:18274"/>
        <dbReference type="ChEBI" id="CHEBI:43474"/>
        <dbReference type="ChEBI" id="CHEBI:65317"/>
        <dbReference type="EC" id="3.1.3.89"/>
    </reaction>
</comment>
<dbReference type="OrthoDB" id="10254258at2759"/>
<reference evidence="15" key="1">
    <citation type="submission" date="2016-06" db="UniProtKB">
        <authorList>
            <consortium name="WormBaseParasite"/>
        </authorList>
    </citation>
    <scope>IDENTIFICATION</scope>
</reference>
<dbReference type="AlphaFoldDB" id="A0A183DSF5"/>
<dbReference type="PANTHER" id="PTHR11845:SF13">
    <property type="entry name" value="5'-DEOXYNUCLEOTIDASE HDDC2"/>
    <property type="match status" value="1"/>
</dbReference>
<protein>
    <recommendedName>
        <fullName evidence="8">5'-deoxynucleotidase HDDC2</fullName>
        <ecNumber evidence="7">3.1.3.89</ecNumber>
    </recommendedName>
    <alternativeName>
        <fullName evidence="11">HD domain-containing protein 2</fullName>
    </alternativeName>
</protein>
<dbReference type="GO" id="GO:0005737">
    <property type="term" value="C:cytoplasm"/>
    <property type="evidence" value="ECO:0007669"/>
    <property type="project" value="TreeGrafter"/>
</dbReference>
<dbReference type="PANTHER" id="PTHR11845">
    <property type="entry name" value="5'-DEOXYNUCLEOTIDASE HDDC2"/>
    <property type="match status" value="1"/>
</dbReference>
<evidence type="ECO:0000256" key="7">
    <source>
        <dbReference type="ARBA" id="ARBA00012964"/>
    </source>
</evidence>
<dbReference type="GO" id="GO:0046872">
    <property type="term" value="F:metal ion binding"/>
    <property type="evidence" value="ECO:0007669"/>
    <property type="project" value="UniProtKB-KW"/>
</dbReference>
<evidence type="ECO:0000256" key="1">
    <source>
        <dbReference type="ARBA" id="ARBA00001638"/>
    </source>
</evidence>
<proteinExistence type="inferred from homology"/>
<evidence type="ECO:0000256" key="8">
    <source>
        <dbReference type="ARBA" id="ARBA00015933"/>
    </source>
</evidence>
<organism evidence="15">
    <name type="scientific">Gongylonema pulchrum</name>
    <dbReference type="NCBI Taxonomy" id="637853"/>
    <lineage>
        <taxon>Eukaryota</taxon>
        <taxon>Metazoa</taxon>
        <taxon>Ecdysozoa</taxon>
        <taxon>Nematoda</taxon>
        <taxon>Chromadorea</taxon>
        <taxon>Rhabditida</taxon>
        <taxon>Spirurina</taxon>
        <taxon>Spiruromorpha</taxon>
        <taxon>Spiruroidea</taxon>
        <taxon>Gongylonematidae</taxon>
        <taxon>Gongylonema</taxon>
    </lineage>
</organism>
<dbReference type="EC" id="3.1.3.89" evidence="7"/>
<evidence type="ECO:0000256" key="5">
    <source>
        <dbReference type="ARBA" id="ARBA00009999"/>
    </source>
</evidence>